<gene>
    <name evidence="2" type="ORF">METZ01_LOCUS503289</name>
</gene>
<dbReference type="InterPro" id="IPR029154">
    <property type="entry name" value="HIBADH-like_NADP-bd"/>
</dbReference>
<protein>
    <recommendedName>
        <fullName evidence="1">3-hydroxyisobutyrate dehydrogenase-like NAD-binding domain-containing protein</fullName>
    </recommendedName>
</protein>
<feature type="non-terminal residue" evidence="2">
    <location>
        <position position="1"/>
    </location>
</feature>
<name>A0A383E219_9ZZZZ</name>
<dbReference type="AlphaFoldDB" id="A0A383E219"/>
<dbReference type="GO" id="GO:0051287">
    <property type="term" value="F:NAD binding"/>
    <property type="evidence" value="ECO:0007669"/>
    <property type="project" value="InterPro"/>
</dbReference>
<dbReference type="Gene3D" id="1.10.1040.10">
    <property type="entry name" value="N-(1-d-carboxylethyl)-l-norvaline Dehydrogenase, domain 2"/>
    <property type="match status" value="1"/>
</dbReference>
<dbReference type="PANTHER" id="PTHR43060">
    <property type="entry name" value="3-HYDROXYISOBUTYRATE DEHYDROGENASE-LIKE 1, MITOCHONDRIAL-RELATED"/>
    <property type="match status" value="1"/>
</dbReference>
<dbReference type="SUPFAM" id="SSF48179">
    <property type="entry name" value="6-phosphogluconate dehydrogenase C-terminal domain-like"/>
    <property type="match status" value="1"/>
</dbReference>
<accession>A0A383E219</accession>
<dbReference type="Pfam" id="PF14833">
    <property type="entry name" value="NAD_binding_11"/>
    <property type="match status" value="1"/>
</dbReference>
<organism evidence="2">
    <name type="scientific">marine metagenome</name>
    <dbReference type="NCBI Taxonomy" id="408172"/>
    <lineage>
        <taxon>unclassified sequences</taxon>
        <taxon>metagenomes</taxon>
        <taxon>ecological metagenomes</taxon>
    </lineage>
</organism>
<dbReference type="PANTHER" id="PTHR43060:SF15">
    <property type="entry name" value="3-HYDROXYISOBUTYRATE DEHYDROGENASE-LIKE 1, MITOCHONDRIAL-RELATED"/>
    <property type="match status" value="1"/>
</dbReference>
<reference evidence="2" key="1">
    <citation type="submission" date="2018-05" db="EMBL/GenBank/DDBJ databases">
        <authorList>
            <person name="Lanie J.A."/>
            <person name="Ng W.-L."/>
            <person name="Kazmierczak K.M."/>
            <person name="Andrzejewski T.M."/>
            <person name="Davidsen T.M."/>
            <person name="Wayne K.J."/>
            <person name="Tettelin H."/>
            <person name="Glass J.I."/>
            <person name="Rusch D."/>
            <person name="Podicherti R."/>
            <person name="Tsui H.-C.T."/>
            <person name="Winkler M.E."/>
        </authorList>
    </citation>
    <scope>NUCLEOTIDE SEQUENCE</scope>
</reference>
<sequence>VFGAKAGLSIQKLATALGGGLANSSVLQVKFDKILSRQFTPGGRVEVHLKDLGYIADSLRNFDIELPVLGLVHELFRELVDDGFGDEDHVAIIRAAEKAAGIRVT</sequence>
<evidence type="ECO:0000313" key="2">
    <source>
        <dbReference type="EMBL" id="SVE50435.1"/>
    </source>
</evidence>
<dbReference type="InterPro" id="IPR008927">
    <property type="entry name" value="6-PGluconate_DH-like_C_sf"/>
</dbReference>
<dbReference type="EMBL" id="UINC01221902">
    <property type="protein sequence ID" value="SVE50435.1"/>
    <property type="molecule type" value="Genomic_DNA"/>
</dbReference>
<dbReference type="InterPro" id="IPR013328">
    <property type="entry name" value="6PGD_dom2"/>
</dbReference>
<evidence type="ECO:0000259" key="1">
    <source>
        <dbReference type="Pfam" id="PF14833"/>
    </source>
</evidence>
<feature type="domain" description="3-hydroxyisobutyrate dehydrogenase-like NAD-binding" evidence="1">
    <location>
        <begin position="1"/>
        <end position="95"/>
    </location>
</feature>
<proteinExistence type="predicted"/>